<dbReference type="STRING" id="871963.Desdi_0620"/>
<dbReference type="eggNOG" id="COG4856">
    <property type="taxonomic scope" value="Bacteria"/>
</dbReference>
<dbReference type="Pfam" id="PF07949">
    <property type="entry name" value="YbbR"/>
    <property type="match status" value="2"/>
</dbReference>
<evidence type="ECO:0000313" key="2">
    <source>
        <dbReference type="EMBL" id="AGA68150.1"/>
    </source>
</evidence>
<dbReference type="InterPro" id="IPR053154">
    <property type="entry name" value="c-di-AMP_regulator"/>
</dbReference>
<dbReference type="PANTHER" id="PTHR37804">
    <property type="entry name" value="CDAA REGULATORY PROTEIN CDAR"/>
    <property type="match status" value="1"/>
</dbReference>
<dbReference type="InterPro" id="IPR012505">
    <property type="entry name" value="YbbR"/>
</dbReference>
<dbReference type="Gene3D" id="2.170.120.30">
    <property type="match status" value="2"/>
</dbReference>
<dbReference type="OrthoDB" id="2111604at2"/>
<dbReference type="Gene3D" id="2.170.120.40">
    <property type="entry name" value="YbbR-like domain"/>
    <property type="match status" value="2"/>
</dbReference>
<feature type="compositionally biased region" description="Basic and acidic residues" evidence="1">
    <location>
        <begin position="420"/>
        <end position="440"/>
    </location>
</feature>
<dbReference type="RefSeq" id="WP_015261152.1">
    <property type="nucleotide sequence ID" value="NC_019903.1"/>
</dbReference>
<evidence type="ECO:0000256" key="1">
    <source>
        <dbReference type="SAM" id="MobiDB-lite"/>
    </source>
</evidence>
<evidence type="ECO:0008006" key="4">
    <source>
        <dbReference type="Google" id="ProtNLM"/>
    </source>
</evidence>
<accession>L0F541</accession>
<dbReference type="AlphaFoldDB" id="L0F541"/>
<dbReference type="CDD" id="cd20206">
    <property type="entry name" value="YbbR"/>
    <property type="match status" value="1"/>
</dbReference>
<dbReference type="Proteomes" id="UP000010797">
    <property type="component" value="Chromosome"/>
</dbReference>
<name>L0F541_DESDL</name>
<dbReference type="KEGG" id="ddl:Desdi_0620"/>
<dbReference type="PANTHER" id="PTHR37804:SF1">
    <property type="entry name" value="CDAA REGULATORY PROTEIN CDAR"/>
    <property type="match status" value="1"/>
</dbReference>
<proteinExistence type="predicted"/>
<sequence>MKEFLQRNLGYKSISLVLAILFWLWVTSQGTSQTLDRDPTLTLSLVTKNTPANSVIMTKLPSVRVKTEGYNPSINVNEIFAYVDLSGSEPGEHEFEVKVDPIPNIKIVEITPRVVSLQLDTVEEKMLQVTVDLTGQPAPGSRVEDPIVKPSMVNVRGPSSLLNAVDKVLVELSVAGASDTLQVSRPLLFRDENGSAIFGPDPSAETITSSPTSVDIIVPIVAKELESKRVPLNAPTTGTPAEGKAVRSVRVVPNGVQVYGEAEALDNFDLLNIGPVNINGISRTTTYEISSDKVSLPDGLSYVSRTSFSVIVEIGNAIQDKTLYNLPITMKNLSQDLVLEQPLPAVSITIRAYPEVLDPLTHEQIALWLDATGKVAGEYTVKPYWQLPAGVEVVSVPDITYTLKAKAAPENPGDPDDPDGSDKPGDPNKPDNPDTKPSVE</sequence>
<feature type="region of interest" description="Disordered" evidence="1">
    <location>
        <begin position="405"/>
        <end position="440"/>
    </location>
</feature>
<evidence type="ECO:0000313" key="3">
    <source>
        <dbReference type="Proteomes" id="UP000010797"/>
    </source>
</evidence>
<keyword evidence="3" id="KW-1185">Reference proteome</keyword>
<gene>
    <name evidence="2" type="ordered locus">Desdi_0620</name>
</gene>
<protein>
    <recommendedName>
        <fullName evidence="4">YbbR-like protein</fullName>
    </recommendedName>
</protein>
<dbReference type="HOGENOM" id="CLU_039811_1_0_9"/>
<reference evidence="3" key="1">
    <citation type="submission" date="2012-02" db="EMBL/GenBank/DDBJ databases">
        <title>Complete sequence of Desulfitobacterium dichloroeliminans LMG P-21439.</title>
        <authorList>
            <person name="Lucas S."/>
            <person name="Han J."/>
            <person name="Lapidus A."/>
            <person name="Cheng J.-F."/>
            <person name="Goodwin L."/>
            <person name="Pitluck S."/>
            <person name="Peters L."/>
            <person name="Ovchinnikova G."/>
            <person name="Teshima H."/>
            <person name="Detter J.C."/>
            <person name="Han C."/>
            <person name="Tapia R."/>
            <person name="Land M."/>
            <person name="Hauser L."/>
            <person name="Kyrpides N."/>
            <person name="Ivanova N."/>
            <person name="Pagani I."/>
            <person name="Kruse T."/>
            <person name="de Vos W.M."/>
            <person name="Boon N."/>
            <person name="Smidt H."/>
            <person name="Woyke T."/>
        </authorList>
    </citation>
    <scope>NUCLEOTIDE SEQUENCE [LARGE SCALE GENOMIC DNA]</scope>
    <source>
        <strain evidence="3">LMG P-21439 / DCA1</strain>
    </source>
</reference>
<organism evidence="2 3">
    <name type="scientific">Desulfitobacterium dichloroeliminans (strain LMG P-21439 / DCA1)</name>
    <dbReference type="NCBI Taxonomy" id="871963"/>
    <lineage>
        <taxon>Bacteria</taxon>
        <taxon>Bacillati</taxon>
        <taxon>Bacillota</taxon>
        <taxon>Clostridia</taxon>
        <taxon>Eubacteriales</taxon>
        <taxon>Desulfitobacteriaceae</taxon>
        <taxon>Desulfitobacterium</taxon>
    </lineage>
</organism>
<dbReference type="EMBL" id="CP003344">
    <property type="protein sequence ID" value="AGA68150.1"/>
    <property type="molecule type" value="Genomic_DNA"/>
</dbReference>